<comment type="function">
    <text evidence="7">Required to generate and maintain the structure of the tubular endoplasmic reticulum network and the vacuole. Induces high curvature in membranes and causes membrane tubule formation. Involved in membrane/vesicle trafficking.</text>
</comment>
<evidence type="ECO:0000256" key="3">
    <source>
        <dbReference type="ARBA" id="ARBA00019184"/>
    </source>
</evidence>
<feature type="transmembrane region" description="Helical" evidence="8">
    <location>
        <begin position="33"/>
        <end position="51"/>
    </location>
</feature>
<organism evidence="9 10">
    <name type="scientific">Scheffersomyces spartinae</name>
    <dbReference type="NCBI Taxonomy" id="45513"/>
    <lineage>
        <taxon>Eukaryota</taxon>
        <taxon>Fungi</taxon>
        <taxon>Dikarya</taxon>
        <taxon>Ascomycota</taxon>
        <taxon>Saccharomycotina</taxon>
        <taxon>Pichiomycetes</taxon>
        <taxon>Debaryomycetaceae</taxon>
        <taxon>Scheffersomyces</taxon>
    </lineage>
</organism>
<gene>
    <name evidence="9" type="primary">YOP1</name>
    <name evidence="9" type="ORF">KQ657_001066</name>
</gene>
<evidence type="ECO:0000256" key="1">
    <source>
        <dbReference type="ARBA" id="ARBA00004141"/>
    </source>
</evidence>
<dbReference type="PANTHER" id="PTHR12300:SF161">
    <property type="entry name" value="RECEPTOR EXPRESSION-ENHANCING PROTEIN"/>
    <property type="match status" value="1"/>
</dbReference>
<protein>
    <recommendedName>
        <fullName evidence="3 8">Protein YOP1</fullName>
    </recommendedName>
</protein>
<comment type="caution">
    <text evidence="9">The sequence shown here is derived from an EMBL/GenBank/DDBJ whole genome shotgun (WGS) entry which is preliminary data.</text>
</comment>
<evidence type="ECO:0000256" key="5">
    <source>
        <dbReference type="ARBA" id="ARBA00022989"/>
    </source>
</evidence>
<comment type="similarity">
    <text evidence="2 8">Belongs to the DP1 family.</text>
</comment>
<evidence type="ECO:0000313" key="9">
    <source>
        <dbReference type="EMBL" id="KAG7192961.1"/>
    </source>
</evidence>
<keyword evidence="5 8" id="KW-1133">Transmembrane helix</keyword>
<dbReference type="InterPro" id="IPR004345">
    <property type="entry name" value="TB2_DP1_HVA22"/>
</dbReference>
<dbReference type="GO" id="GO:0016020">
    <property type="term" value="C:membrane"/>
    <property type="evidence" value="ECO:0007669"/>
    <property type="project" value="UniProtKB-SubCell"/>
</dbReference>
<evidence type="ECO:0000313" key="10">
    <source>
        <dbReference type="Proteomes" id="UP000790833"/>
    </source>
</evidence>
<dbReference type="GeneID" id="66114440"/>
<feature type="transmembrane region" description="Helical" evidence="8">
    <location>
        <begin position="120"/>
        <end position="143"/>
    </location>
</feature>
<dbReference type="Proteomes" id="UP000790833">
    <property type="component" value="Unassembled WGS sequence"/>
</dbReference>
<keyword evidence="6 8" id="KW-0472">Membrane</keyword>
<evidence type="ECO:0000256" key="7">
    <source>
        <dbReference type="ARBA" id="ARBA00045873"/>
    </source>
</evidence>
<keyword evidence="10" id="KW-1185">Reference proteome</keyword>
<reference evidence="9" key="1">
    <citation type="submission" date="2021-03" db="EMBL/GenBank/DDBJ databases">
        <authorList>
            <person name="Palmer J.M."/>
        </authorList>
    </citation>
    <scope>NUCLEOTIDE SEQUENCE</scope>
    <source>
        <strain evidence="9">ARV_011</strain>
    </source>
</reference>
<dbReference type="EMBL" id="JAHMUF010000014">
    <property type="protein sequence ID" value="KAG7192961.1"/>
    <property type="molecule type" value="Genomic_DNA"/>
</dbReference>
<evidence type="ECO:0000256" key="4">
    <source>
        <dbReference type="ARBA" id="ARBA00022692"/>
    </source>
</evidence>
<accession>A0A9P7V837</accession>
<keyword evidence="4 8" id="KW-0812">Transmembrane</keyword>
<comment type="subcellular location">
    <subcellularLocation>
        <location evidence="1 8">Membrane</location>
        <topology evidence="1 8">Multi-pass membrane protein</topology>
    </subcellularLocation>
</comment>
<evidence type="ECO:0000256" key="8">
    <source>
        <dbReference type="RuleBase" id="RU362006"/>
    </source>
</evidence>
<dbReference type="OrthoDB" id="10009287at2759"/>
<proteinExistence type="inferred from homology"/>
<dbReference type="RefSeq" id="XP_043048510.1">
    <property type="nucleotide sequence ID" value="XM_043191878.1"/>
</dbReference>
<sequence length="170" mass="19098">MDQVKGYLKTIDTAFAGHSYLGLFEHHTGLPRSYAIIVFSLVYLVLVFANIAGIGEFLSNLAGFVVPGYFSLLALRTKDTKDDTLLLTYWVVFAFLNVIEFFSVVILYWIPFYFLFKTLFLIYIAIPSTGGALSIYATVILPVSEQFFGRKSFTEKIDDVTEGVTTAIEK</sequence>
<evidence type="ECO:0000256" key="6">
    <source>
        <dbReference type="ARBA" id="ARBA00023136"/>
    </source>
</evidence>
<feature type="transmembrane region" description="Helical" evidence="8">
    <location>
        <begin position="57"/>
        <end position="75"/>
    </location>
</feature>
<feature type="transmembrane region" description="Helical" evidence="8">
    <location>
        <begin position="87"/>
        <end position="114"/>
    </location>
</feature>
<dbReference type="PANTHER" id="PTHR12300">
    <property type="entry name" value="HVA22-LIKE PROTEINS"/>
    <property type="match status" value="1"/>
</dbReference>
<name>A0A9P7V837_9ASCO</name>
<dbReference type="AlphaFoldDB" id="A0A9P7V837"/>
<dbReference type="Pfam" id="PF03134">
    <property type="entry name" value="TB2_DP1_HVA22"/>
    <property type="match status" value="1"/>
</dbReference>
<evidence type="ECO:0000256" key="2">
    <source>
        <dbReference type="ARBA" id="ARBA00008573"/>
    </source>
</evidence>